<keyword evidence="3" id="KW-1185">Reference proteome</keyword>
<dbReference type="RefSeq" id="WP_106255377.1">
    <property type="nucleotide sequence ID" value="NZ_CAWNSW010000017.1"/>
</dbReference>
<evidence type="ECO:0000313" key="3">
    <source>
        <dbReference type="Proteomes" id="UP000239576"/>
    </source>
</evidence>
<feature type="signal peptide" evidence="1">
    <location>
        <begin position="1"/>
        <end position="21"/>
    </location>
</feature>
<reference evidence="2 3" key="2">
    <citation type="submission" date="2018-03" db="EMBL/GenBank/DDBJ databases">
        <title>The ancient ancestry and fast evolution of plastids.</title>
        <authorList>
            <person name="Moore K.R."/>
            <person name="Magnabosco C."/>
            <person name="Momper L."/>
            <person name="Gold D.A."/>
            <person name="Bosak T."/>
            <person name="Fournier G.P."/>
        </authorList>
    </citation>
    <scope>NUCLEOTIDE SEQUENCE [LARGE SCALE GENOMIC DNA]</scope>
    <source>
        <strain evidence="2 3">ULC18</strain>
    </source>
</reference>
<protein>
    <submittedName>
        <fullName evidence="2">Uncharacterized protein</fullName>
    </submittedName>
</protein>
<proteinExistence type="predicted"/>
<evidence type="ECO:0000256" key="1">
    <source>
        <dbReference type="SAM" id="SignalP"/>
    </source>
</evidence>
<name>A0A2T1EHD5_9CYAN</name>
<dbReference type="Proteomes" id="UP000239576">
    <property type="component" value="Unassembled WGS sequence"/>
</dbReference>
<gene>
    <name evidence="2" type="ORF">C7B82_05855</name>
</gene>
<comment type="caution">
    <text evidence="2">The sequence shown here is derived from an EMBL/GenBank/DDBJ whole genome shotgun (WGS) entry which is preliminary data.</text>
</comment>
<sequence length="115" mass="11695">MSKPCFCMGAAIACTSILANAAIALPLPSLPSGSTLRLDANAPVCYIQFQGSSTIDVSQVCGKTSGEMPANGTAVTVSSASAPPVFDPRVTNAFTTGQCNFVDANGNPCPQKQPQ</sequence>
<feature type="chain" id="PRO_5015691672" evidence="1">
    <location>
        <begin position="22"/>
        <end position="115"/>
    </location>
</feature>
<dbReference type="AlphaFoldDB" id="A0A2T1EHD5"/>
<evidence type="ECO:0000313" key="2">
    <source>
        <dbReference type="EMBL" id="PSB32166.1"/>
    </source>
</evidence>
<organism evidence="2 3">
    <name type="scientific">Stenomitos frigidus ULC18</name>
    <dbReference type="NCBI Taxonomy" id="2107698"/>
    <lineage>
        <taxon>Bacteria</taxon>
        <taxon>Bacillati</taxon>
        <taxon>Cyanobacteriota</taxon>
        <taxon>Cyanophyceae</taxon>
        <taxon>Leptolyngbyales</taxon>
        <taxon>Leptolyngbyaceae</taxon>
        <taxon>Stenomitos</taxon>
    </lineage>
</organism>
<accession>A0A2T1EHD5</accession>
<reference evidence="3" key="1">
    <citation type="submission" date="2018-02" db="EMBL/GenBank/DDBJ databases">
        <authorList>
            <person name="Moore K."/>
            <person name="Momper L."/>
        </authorList>
    </citation>
    <scope>NUCLEOTIDE SEQUENCE [LARGE SCALE GENOMIC DNA]</scope>
    <source>
        <strain evidence="3">ULC18</strain>
    </source>
</reference>
<dbReference type="EMBL" id="PVWK01000029">
    <property type="protein sequence ID" value="PSB32166.1"/>
    <property type="molecule type" value="Genomic_DNA"/>
</dbReference>
<keyword evidence="1" id="KW-0732">Signal</keyword>